<sequence length="62" mass="6677">MCVKSFIVRRAGLRAIVLERGYMLEKSGGFVDGAYKAPLAAGVGMLFASFKESSSLRGMVMD</sequence>
<proteinExistence type="predicted"/>
<protein>
    <submittedName>
        <fullName evidence="1">Uncharacterized protein</fullName>
    </submittedName>
</protein>
<accession>A0A0F9JX34</accession>
<comment type="caution">
    <text evidence="1">The sequence shown here is derived from an EMBL/GenBank/DDBJ whole genome shotgun (WGS) entry which is preliminary data.</text>
</comment>
<gene>
    <name evidence="1" type="ORF">LCGC14_1401130</name>
</gene>
<reference evidence="1" key="1">
    <citation type="journal article" date="2015" name="Nature">
        <title>Complex archaea that bridge the gap between prokaryotes and eukaryotes.</title>
        <authorList>
            <person name="Spang A."/>
            <person name="Saw J.H."/>
            <person name="Jorgensen S.L."/>
            <person name="Zaremba-Niedzwiedzka K."/>
            <person name="Martijn J."/>
            <person name="Lind A.E."/>
            <person name="van Eijk R."/>
            <person name="Schleper C."/>
            <person name="Guy L."/>
            <person name="Ettema T.J."/>
        </authorList>
    </citation>
    <scope>NUCLEOTIDE SEQUENCE</scope>
</reference>
<evidence type="ECO:0000313" key="1">
    <source>
        <dbReference type="EMBL" id="KKM74359.1"/>
    </source>
</evidence>
<name>A0A0F9JX34_9ZZZZ</name>
<dbReference type="AlphaFoldDB" id="A0A0F9JX34"/>
<organism evidence="1">
    <name type="scientific">marine sediment metagenome</name>
    <dbReference type="NCBI Taxonomy" id="412755"/>
    <lineage>
        <taxon>unclassified sequences</taxon>
        <taxon>metagenomes</taxon>
        <taxon>ecological metagenomes</taxon>
    </lineage>
</organism>
<dbReference type="EMBL" id="LAZR01009153">
    <property type="protein sequence ID" value="KKM74359.1"/>
    <property type="molecule type" value="Genomic_DNA"/>
</dbReference>